<reference evidence="2 3" key="1">
    <citation type="submission" date="2019-09" db="EMBL/GenBank/DDBJ databases">
        <title>Taxonomic organization of the family Brucellaceae based on a phylogenomic approach.</title>
        <authorList>
            <person name="Leclercq S."/>
            <person name="Cloeckaert A."/>
            <person name="Zygmunt M.S."/>
        </authorList>
    </citation>
    <scope>NUCLEOTIDE SEQUENCE [LARGE SCALE GENOMIC DNA]</scope>
    <source>
        <strain evidence="2 3">LMG 18957</strain>
    </source>
</reference>
<evidence type="ECO:0000256" key="1">
    <source>
        <dbReference type="SAM" id="Phobius"/>
    </source>
</evidence>
<keyword evidence="1" id="KW-0472">Membrane</keyword>
<protein>
    <submittedName>
        <fullName evidence="2">Uncharacterized protein</fullName>
    </submittedName>
</protein>
<evidence type="ECO:0000313" key="2">
    <source>
        <dbReference type="EMBL" id="KAB2662753.1"/>
    </source>
</evidence>
<name>A0A833FNA3_9HYPH</name>
<gene>
    <name evidence="2" type="ORF">F9K91_21190</name>
</gene>
<keyword evidence="3" id="KW-1185">Reference proteome</keyword>
<dbReference type="AlphaFoldDB" id="A0A833FNA3"/>
<comment type="caution">
    <text evidence="2">The sequence shown here is derived from an EMBL/GenBank/DDBJ whole genome shotgun (WGS) entry which is preliminary data.</text>
</comment>
<proteinExistence type="predicted"/>
<evidence type="ECO:0000313" key="3">
    <source>
        <dbReference type="Proteomes" id="UP000430843"/>
    </source>
</evidence>
<dbReference type="EMBL" id="WBWA01000028">
    <property type="protein sequence ID" value="KAB2662753.1"/>
    <property type="molecule type" value="Genomic_DNA"/>
</dbReference>
<accession>A0A833FNA3</accession>
<dbReference type="Proteomes" id="UP000430843">
    <property type="component" value="Unassembled WGS sequence"/>
</dbReference>
<organism evidence="2 3">
    <name type="scientific">Brucella tritici</name>
    <dbReference type="NCBI Taxonomy" id="94626"/>
    <lineage>
        <taxon>Bacteria</taxon>
        <taxon>Pseudomonadati</taxon>
        <taxon>Pseudomonadota</taxon>
        <taxon>Alphaproteobacteria</taxon>
        <taxon>Hyphomicrobiales</taxon>
        <taxon>Brucellaceae</taxon>
        <taxon>Brucella/Ochrobactrum group</taxon>
        <taxon>Brucella</taxon>
    </lineage>
</organism>
<sequence length="94" mass="11289">MFLINWFILGAVLLMLYALDVFPDPTDVKRTLWRRVYMVFLLVLTYPAWVTIILMFALTDLFREEITFREALKILIKDVTVDYWTAVKKCWHGR</sequence>
<keyword evidence="1" id="KW-0812">Transmembrane</keyword>
<feature type="transmembrane region" description="Helical" evidence="1">
    <location>
        <begin position="37"/>
        <end position="59"/>
    </location>
</feature>
<keyword evidence="1" id="KW-1133">Transmembrane helix</keyword>
<dbReference type="RefSeq" id="WP_151678655.1">
    <property type="nucleotide sequence ID" value="NZ_WBWA01000028.1"/>
</dbReference>